<proteinExistence type="predicted"/>
<organism evidence="2 3">
    <name type="scientific">Massarina eburnea CBS 473.64</name>
    <dbReference type="NCBI Taxonomy" id="1395130"/>
    <lineage>
        <taxon>Eukaryota</taxon>
        <taxon>Fungi</taxon>
        <taxon>Dikarya</taxon>
        <taxon>Ascomycota</taxon>
        <taxon>Pezizomycotina</taxon>
        <taxon>Dothideomycetes</taxon>
        <taxon>Pleosporomycetidae</taxon>
        <taxon>Pleosporales</taxon>
        <taxon>Massarineae</taxon>
        <taxon>Massarinaceae</taxon>
        <taxon>Massarina</taxon>
    </lineage>
</organism>
<dbReference type="Gene3D" id="2.60.130.10">
    <property type="entry name" value="Aromatic compound dioxygenase"/>
    <property type="match status" value="1"/>
</dbReference>
<gene>
    <name evidence="2" type="ORF">P280DRAFT_468639</name>
</gene>
<dbReference type="GO" id="GO:0016702">
    <property type="term" value="F:oxidoreductase activity, acting on single donors with incorporation of molecular oxygen, incorporation of two atoms of oxygen"/>
    <property type="evidence" value="ECO:0007669"/>
    <property type="project" value="InterPro"/>
</dbReference>
<dbReference type="Proteomes" id="UP000799753">
    <property type="component" value="Unassembled WGS sequence"/>
</dbReference>
<dbReference type="SUPFAM" id="SSF49482">
    <property type="entry name" value="Aromatic compound dioxygenase"/>
    <property type="match status" value="1"/>
</dbReference>
<reference evidence="2" key="1">
    <citation type="journal article" date="2020" name="Stud. Mycol.">
        <title>101 Dothideomycetes genomes: a test case for predicting lifestyles and emergence of pathogens.</title>
        <authorList>
            <person name="Haridas S."/>
            <person name="Albert R."/>
            <person name="Binder M."/>
            <person name="Bloem J."/>
            <person name="Labutti K."/>
            <person name="Salamov A."/>
            <person name="Andreopoulos B."/>
            <person name="Baker S."/>
            <person name="Barry K."/>
            <person name="Bills G."/>
            <person name="Bluhm B."/>
            <person name="Cannon C."/>
            <person name="Castanera R."/>
            <person name="Culley D."/>
            <person name="Daum C."/>
            <person name="Ezra D."/>
            <person name="Gonzalez J."/>
            <person name="Henrissat B."/>
            <person name="Kuo A."/>
            <person name="Liang C."/>
            <person name="Lipzen A."/>
            <person name="Lutzoni F."/>
            <person name="Magnuson J."/>
            <person name="Mondo S."/>
            <person name="Nolan M."/>
            <person name="Ohm R."/>
            <person name="Pangilinan J."/>
            <person name="Park H.-J."/>
            <person name="Ramirez L."/>
            <person name="Alfaro M."/>
            <person name="Sun H."/>
            <person name="Tritt A."/>
            <person name="Yoshinaga Y."/>
            <person name="Zwiers L.-H."/>
            <person name="Turgeon B."/>
            <person name="Goodwin S."/>
            <person name="Spatafora J."/>
            <person name="Crous P."/>
            <person name="Grigoriev I."/>
        </authorList>
    </citation>
    <scope>NUCLEOTIDE SEQUENCE</scope>
    <source>
        <strain evidence="2">CBS 473.64</strain>
    </source>
</reference>
<dbReference type="CDD" id="cd03457">
    <property type="entry name" value="intradiol_dioxygenase_like"/>
    <property type="match status" value="1"/>
</dbReference>
<keyword evidence="2" id="KW-0560">Oxidoreductase</keyword>
<dbReference type="OrthoDB" id="121380at2759"/>
<dbReference type="PANTHER" id="PTHR34315:SF1">
    <property type="entry name" value="INTRADIOL RING-CLEAVAGE DIOXYGENASES DOMAIN-CONTAINING PROTEIN-RELATED"/>
    <property type="match status" value="1"/>
</dbReference>
<dbReference type="PANTHER" id="PTHR34315">
    <property type="match status" value="1"/>
</dbReference>
<dbReference type="GO" id="GO:0005506">
    <property type="term" value="F:iron ion binding"/>
    <property type="evidence" value="ECO:0007669"/>
    <property type="project" value="InterPro"/>
</dbReference>
<dbReference type="EMBL" id="MU006782">
    <property type="protein sequence ID" value="KAF2642200.1"/>
    <property type="molecule type" value="Genomic_DNA"/>
</dbReference>
<dbReference type="AlphaFoldDB" id="A0A6A6S3R5"/>
<sequence>MKLTTTAIALLSLGTSILAHPEKLTPENLEDQKREVGRSTGKCAAQIEARKTKMLEARSERLLQRRIASGNISRRDMMSGTMQKRNELKYTTIQNDTCVLSPETVWGPYAVDGELQRHDVRETQEGIDLYFDVGVLDLNTCEPLSGAALTIWACNATGSYSSYTGIDPDTSELLDGWEKRADGTTDEETFLRGIQLTDSNGMVEFLTKFPGYYTSRTTHIHVTVQSDVTNGTSYSKSGTQHLGQMFFDEDLLAKVYAVEPYNAHLSTLNRTTNAEDKLYTEASADGYSAVVSVEMIGDSIEDGLIGYITVGVNTTGEVATTTGGSVNPQGVIPTVTIAESKKAAATAADLAAGYTQ</sequence>
<feature type="signal peptide" evidence="1">
    <location>
        <begin position="1"/>
        <end position="19"/>
    </location>
</feature>
<evidence type="ECO:0000313" key="3">
    <source>
        <dbReference type="Proteomes" id="UP000799753"/>
    </source>
</evidence>
<name>A0A6A6S3R5_9PLEO</name>
<keyword evidence="3" id="KW-1185">Reference proteome</keyword>
<evidence type="ECO:0000256" key="1">
    <source>
        <dbReference type="SAM" id="SignalP"/>
    </source>
</evidence>
<dbReference type="InterPro" id="IPR015889">
    <property type="entry name" value="Intradiol_dOase_core"/>
</dbReference>
<keyword evidence="1" id="KW-0732">Signal</keyword>
<feature type="chain" id="PRO_5025426197" evidence="1">
    <location>
        <begin position="20"/>
        <end position="356"/>
    </location>
</feature>
<accession>A0A6A6S3R5</accession>
<evidence type="ECO:0000313" key="2">
    <source>
        <dbReference type="EMBL" id="KAF2642200.1"/>
    </source>
</evidence>
<keyword evidence="2" id="KW-0223">Dioxygenase</keyword>
<protein>
    <submittedName>
        <fullName evidence="2">Aromatic compound dioxygenase</fullName>
    </submittedName>
</protein>